<reference evidence="1" key="1">
    <citation type="journal article" date="2021" name="New Phytol.">
        <title>Evolutionary innovations through gain and loss of genes in the ectomycorrhizal Boletales.</title>
        <authorList>
            <person name="Wu G."/>
            <person name="Miyauchi S."/>
            <person name="Morin E."/>
            <person name="Kuo A."/>
            <person name="Drula E."/>
            <person name="Varga T."/>
            <person name="Kohler A."/>
            <person name="Feng B."/>
            <person name="Cao Y."/>
            <person name="Lipzen A."/>
            <person name="Daum C."/>
            <person name="Hundley H."/>
            <person name="Pangilinan J."/>
            <person name="Johnson J."/>
            <person name="Barry K."/>
            <person name="LaButti K."/>
            <person name="Ng V."/>
            <person name="Ahrendt S."/>
            <person name="Min B."/>
            <person name="Choi I.G."/>
            <person name="Park H."/>
            <person name="Plett J.M."/>
            <person name="Magnuson J."/>
            <person name="Spatafora J.W."/>
            <person name="Nagy L.G."/>
            <person name="Henrissat B."/>
            <person name="Grigoriev I.V."/>
            <person name="Yang Z.L."/>
            <person name="Xu J."/>
            <person name="Martin F.M."/>
        </authorList>
    </citation>
    <scope>NUCLEOTIDE SEQUENCE</scope>
    <source>
        <strain evidence="1">KUC20120723A-06</strain>
    </source>
</reference>
<dbReference type="Proteomes" id="UP000790709">
    <property type="component" value="Unassembled WGS sequence"/>
</dbReference>
<accession>A0ACB8AZD1</accession>
<keyword evidence="2" id="KW-1185">Reference proteome</keyword>
<evidence type="ECO:0000313" key="2">
    <source>
        <dbReference type="Proteomes" id="UP000790709"/>
    </source>
</evidence>
<dbReference type="EMBL" id="MU266758">
    <property type="protein sequence ID" value="KAH7918620.1"/>
    <property type="molecule type" value="Genomic_DNA"/>
</dbReference>
<sequence length="90" mass="10448">MLVYYLDTHIRVLCTLPARLEITPSVADSTRLYPNARTPTPKNTPYRQTGTPPRRKQRAYVIQFMRESHVLCLLLMRWSAAGWDEKAESV</sequence>
<evidence type="ECO:0000313" key="1">
    <source>
        <dbReference type="EMBL" id="KAH7918620.1"/>
    </source>
</evidence>
<name>A0ACB8AZD1_9AGAM</name>
<proteinExistence type="predicted"/>
<protein>
    <submittedName>
        <fullName evidence="1">Uncharacterized protein</fullName>
    </submittedName>
</protein>
<gene>
    <name evidence="1" type="ORF">BV22DRAFT_1041629</name>
</gene>
<organism evidence="1 2">
    <name type="scientific">Leucogyrophana mollusca</name>
    <dbReference type="NCBI Taxonomy" id="85980"/>
    <lineage>
        <taxon>Eukaryota</taxon>
        <taxon>Fungi</taxon>
        <taxon>Dikarya</taxon>
        <taxon>Basidiomycota</taxon>
        <taxon>Agaricomycotina</taxon>
        <taxon>Agaricomycetes</taxon>
        <taxon>Agaricomycetidae</taxon>
        <taxon>Boletales</taxon>
        <taxon>Boletales incertae sedis</taxon>
        <taxon>Leucogyrophana</taxon>
    </lineage>
</organism>
<comment type="caution">
    <text evidence="1">The sequence shown here is derived from an EMBL/GenBank/DDBJ whole genome shotgun (WGS) entry which is preliminary data.</text>
</comment>